<sequence length="65" mass="7070">MGISLWKNGEVESAVSLIYIGDDVVLETDGLGKPTPHYFESTPAAKEFIIKQAYALLSLGYEVHG</sequence>
<evidence type="ECO:0000313" key="1">
    <source>
        <dbReference type="EMBL" id="AXH49292.1"/>
    </source>
</evidence>
<keyword evidence="2" id="KW-1185">Reference proteome</keyword>
<organism evidence="1 2">
    <name type="scientific">Streptomyces phage Blueeyedbeauty</name>
    <dbReference type="NCBI Taxonomy" id="2250336"/>
    <lineage>
        <taxon>Viruses</taxon>
        <taxon>Duplodnaviria</taxon>
        <taxon>Heunggongvirae</taxon>
        <taxon>Uroviricota</taxon>
        <taxon>Caudoviricetes</taxon>
        <taxon>Stanwilliamsviridae</taxon>
        <taxon>Loccivirinae</taxon>
        <taxon>Annadreamyvirus</taxon>
        <taxon>Annadreamyvirus blueeyedbeauty</taxon>
    </lineage>
</organism>
<reference evidence="1 2" key="1">
    <citation type="submission" date="2018-06" db="EMBL/GenBank/DDBJ databases">
        <authorList>
            <person name="Luttrell C.E."/>
            <person name="Myers K.N."/>
            <person name="Simpson A.N."/>
            <person name="Sulollari A."/>
            <person name="Suri N."/>
            <person name="Nayek S."/>
            <person name="Bhuiyan S."/>
            <person name="Smith B.R."/>
            <person name="Hughes L.E."/>
            <person name="Garlena R.A."/>
            <person name="Russell D.A."/>
            <person name="Pope W.H."/>
            <person name="Jacobs-Sera D."/>
            <person name="Hatfull G.F."/>
        </authorList>
    </citation>
    <scope>NUCLEOTIDE SEQUENCE [LARGE SCALE GENOMIC DNA]</scope>
</reference>
<name>A0A345L1Z0_9CAUD</name>
<dbReference type="KEGG" id="vg:55599971"/>
<proteinExistence type="predicted"/>
<gene>
    <name evidence="1" type="primary">181</name>
    <name evidence="1" type="ORF">SEA_BLUEEYEDBEAUTY_181</name>
</gene>
<dbReference type="RefSeq" id="YP_009839344.1">
    <property type="nucleotide sequence ID" value="NC_048720.1"/>
</dbReference>
<accession>A0A345L1Z0</accession>
<evidence type="ECO:0000313" key="2">
    <source>
        <dbReference type="Proteomes" id="UP000258408"/>
    </source>
</evidence>
<dbReference type="Proteomes" id="UP000258408">
    <property type="component" value="Segment"/>
</dbReference>
<protein>
    <submittedName>
        <fullName evidence="1">Uncharacterized protein</fullName>
    </submittedName>
</protein>
<dbReference type="EMBL" id="MH536814">
    <property type="protein sequence ID" value="AXH49292.1"/>
    <property type="molecule type" value="Genomic_DNA"/>
</dbReference>
<dbReference type="GeneID" id="55599971"/>